<gene>
    <name evidence="3" type="ORF">CAOG_001001</name>
</gene>
<organism evidence="3 4">
    <name type="scientific">Capsaspora owczarzaki (strain ATCC 30864)</name>
    <dbReference type="NCBI Taxonomy" id="595528"/>
    <lineage>
        <taxon>Eukaryota</taxon>
        <taxon>Filasterea</taxon>
        <taxon>Capsaspora</taxon>
    </lineage>
</organism>
<evidence type="ECO:0000256" key="1">
    <source>
        <dbReference type="SAM" id="MobiDB-lite"/>
    </source>
</evidence>
<reference evidence="4" key="1">
    <citation type="submission" date="2011-02" db="EMBL/GenBank/DDBJ databases">
        <title>The Genome Sequence of Capsaspora owczarzaki ATCC 30864.</title>
        <authorList>
            <person name="Russ C."/>
            <person name="Cuomo C."/>
            <person name="Burger G."/>
            <person name="Gray M.W."/>
            <person name="Holland P.W.H."/>
            <person name="King N."/>
            <person name="Lang F.B.F."/>
            <person name="Roger A.J."/>
            <person name="Ruiz-Trillo I."/>
            <person name="Young S.K."/>
            <person name="Zeng Q."/>
            <person name="Gargeya S."/>
            <person name="Alvarado L."/>
            <person name="Berlin A."/>
            <person name="Chapman S.B."/>
            <person name="Chen Z."/>
            <person name="Freedman E."/>
            <person name="Gellesch M."/>
            <person name="Goldberg J."/>
            <person name="Griggs A."/>
            <person name="Gujja S."/>
            <person name="Heilman E."/>
            <person name="Heiman D."/>
            <person name="Howarth C."/>
            <person name="Mehta T."/>
            <person name="Neiman D."/>
            <person name="Pearson M."/>
            <person name="Roberts A."/>
            <person name="Saif S."/>
            <person name="Shea T."/>
            <person name="Shenoy N."/>
            <person name="Sisk P."/>
            <person name="Stolte C."/>
            <person name="Sykes S."/>
            <person name="White J."/>
            <person name="Yandava C."/>
            <person name="Haas B."/>
            <person name="Nusbaum C."/>
            <person name="Birren B."/>
        </authorList>
    </citation>
    <scope>NUCLEOTIDE SEQUENCE</scope>
    <source>
        <strain evidence="4">ATCC 30864</strain>
    </source>
</reference>
<sequence length="583" mass="62324">MVDGELQSPPLSDAVERKPTPPLQHHHHHHHHHHHGHHNSEVDEFYESNTPTSKSNTTTPATTNNSNKPNSTSSNLGDDNGSAIQDESGSDSGSESSSSESSGSTSPSEQLTPSTSSTTVDSLGHRRVRFSDSIGLSLSRAVLFRREDAPLAINPFRDHLPPLVTDALVSPKMAIAEGYKQPASAPDFAERVRSNPILLENTLTRRANLYATVIVHNLAYDKSVTARYSTDGWKTFKEEEGAYANSTPLYGMMCDRFVLVLRLPETLPLRSHCEFAIRYRAGGQEYWDSNEGQNYHIDWIVVHFPNDATVPVVVDLSQAEVSKAPVDIHNMAPVKPKSPIRSAMRGSRAALLGLAPTSASSPSSSTPSSTTNTPNSSSAEATSTEPSTISESLGSPEVQITPEPLPPRRSLSFSGDNTISTLTSFPANFVVSTAKGLSYVPEPGQQQLVPEPLQFSFAASPQPHTELFDTPSRQFDPVGGVVRRIANFATGEPAGLLSSNNPGSLQSGSAVFASAPVPNTVQTQEEVLHSNTYLNSFTSATPVPVSLDAATTALPPVSGPVIVPAAASAHLESIPTSGLEAYY</sequence>
<dbReference type="AlphaFoldDB" id="A0A0D2X0S2"/>
<evidence type="ECO:0000313" key="3">
    <source>
        <dbReference type="EMBL" id="KJE89554.1"/>
    </source>
</evidence>
<dbReference type="PANTHER" id="PTHR12307:SF36">
    <property type="entry name" value="GLYCOGEN-BINDING SUBUNIT 76A"/>
    <property type="match status" value="1"/>
</dbReference>
<dbReference type="OrthoDB" id="1881at2759"/>
<proteinExistence type="predicted"/>
<protein>
    <recommendedName>
        <fullName evidence="2">CBM21 domain-containing protein</fullName>
    </recommendedName>
</protein>
<feature type="region of interest" description="Disordered" evidence="1">
    <location>
        <begin position="1"/>
        <end position="121"/>
    </location>
</feature>
<dbReference type="eggNOG" id="KOG3986">
    <property type="taxonomic scope" value="Eukaryota"/>
</dbReference>
<name>A0A0D2X0S2_CAPO3</name>
<dbReference type="Gene3D" id="2.60.40.2440">
    <property type="entry name" value="Carbohydrate binding type-21 domain"/>
    <property type="match status" value="1"/>
</dbReference>
<dbReference type="GO" id="GO:0000164">
    <property type="term" value="C:protein phosphatase type 1 complex"/>
    <property type="evidence" value="ECO:0007669"/>
    <property type="project" value="TreeGrafter"/>
</dbReference>
<dbReference type="Proteomes" id="UP000008743">
    <property type="component" value="Unassembled WGS sequence"/>
</dbReference>
<keyword evidence="4" id="KW-1185">Reference proteome</keyword>
<dbReference type="InterPro" id="IPR050782">
    <property type="entry name" value="PP1_regulatory_subunit_3"/>
</dbReference>
<accession>A0A0D2X0S2</accession>
<feature type="compositionally biased region" description="Low complexity" evidence="1">
    <location>
        <begin position="48"/>
        <end position="75"/>
    </location>
</feature>
<feature type="region of interest" description="Disordered" evidence="1">
    <location>
        <begin position="354"/>
        <end position="413"/>
    </location>
</feature>
<dbReference type="PROSITE" id="PS51159">
    <property type="entry name" value="CBM21"/>
    <property type="match status" value="1"/>
</dbReference>
<dbReference type="PhylomeDB" id="A0A0D2X0S2"/>
<feature type="compositionally biased region" description="Low complexity" evidence="1">
    <location>
        <begin position="90"/>
        <end position="109"/>
    </location>
</feature>
<dbReference type="InterPro" id="IPR005036">
    <property type="entry name" value="CBM21_dom"/>
</dbReference>
<evidence type="ECO:0000259" key="2">
    <source>
        <dbReference type="PROSITE" id="PS51159"/>
    </source>
</evidence>
<evidence type="ECO:0000313" key="4">
    <source>
        <dbReference type="Proteomes" id="UP000008743"/>
    </source>
</evidence>
<dbReference type="Pfam" id="PF03370">
    <property type="entry name" value="CBM_21"/>
    <property type="match status" value="1"/>
</dbReference>
<dbReference type="EMBL" id="KE346360">
    <property type="protein sequence ID" value="KJE89554.1"/>
    <property type="molecule type" value="Genomic_DNA"/>
</dbReference>
<dbReference type="STRING" id="595528.A0A0D2X0S2"/>
<feature type="compositionally biased region" description="Basic residues" evidence="1">
    <location>
        <begin position="24"/>
        <end position="37"/>
    </location>
</feature>
<dbReference type="InParanoid" id="A0A0D2X0S2"/>
<dbReference type="PANTHER" id="PTHR12307">
    <property type="entry name" value="PROTEIN PHOSPHATASE 1 REGULATORY SUBUNIT"/>
    <property type="match status" value="1"/>
</dbReference>
<feature type="compositionally biased region" description="Polar residues" evidence="1">
    <location>
        <begin position="110"/>
        <end position="121"/>
    </location>
</feature>
<feature type="compositionally biased region" description="Low complexity" evidence="1">
    <location>
        <begin position="355"/>
        <end position="392"/>
    </location>
</feature>
<dbReference type="GO" id="GO:0008157">
    <property type="term" value="F:protein phosphatase 1 binding"/>
    <property type="evidence" value="ECO:0007669"/>
    <property type="project" value="TreeGrafter"/>
</dbReference>
<dbReference type="InterPro" id="IPR038175">
    <property type="entry name" value="CBM21_dom_sf"/>
</dbReference>
<feature type="domain" description="CBM21" evidence="2">
    <location>
        <begin position="189"/>
        <end position="298"/>
    </location>
</feature>